<name>A0A1Q2SNJ4_9GAMM</name>
<dbReference type="GO" id="GO:0006508">
    <property type="term" value="P:proteolysis"/>
    <property type="evidence" value="ECO:0007669"/>
    <property type="project" value="UniProtKB-UniRule"/>
</dbReference>
<keyword evidence="19" id="KW-1185">Reference proteome</keyword>
<evidence type="ECO:0000313" key="19">
    <source>
        <dbReference type="Proteomes" id="UP000243679"/>
    </source>
</evidence>
<keyword evidence="7" id="KW-0645">Protease</keyword>
<organism evidence="18 19">
    <name type="scientific">Candidatus Nitrosoglobus terrae</name>
    <dbReference type="NCBI Taxonomy" id="1630141"/>
    <lineage>
        <taxon>Bacteria</taxon>
        <taxon>Pseudomonadati</taxon>
        <taxon>Pseudomonadota</taxon>
        <taxon>Gammaproteobacteria</taxon>
        <taxon>Chromatiales</taxon>
        <taxon>Chromatiaceae</taxon>
        <taxon>Candidatus Nitrosoglobus</taxon>
    </lineage>
</organism>
<comment type="cofactor">
    <cofactor evidence="2">
        <name>Zn(2+)</name>
        <dbReference type="ChEBI" id="CHEBI:29105"/>
    </cofactor>
</comment>
<evidence type="ECO:0000256" key="3">
    <source>
        <dbReference type="ARBA" id="ARBA00010136"/>
    </source>
</evidence>
<dbReference type="Pfam" id="PF17432">
    <property type="entry name" value="DUF3458_C"/>
    <property type="match status" value="1"/>
</dbReference>
<dbReference type="InterPro" id="IPR012779">
    <property type="entry name" value="Peptidase_M1_pepN"/>
</dbReference>
<evidence type="ECO:0000259" key="17">
    <source>
        <dbReference type="Pfam" id="PF17900"/>
    </source>
</evidence>
<reference evidence="18 19" key="1">
    <citation type="journal article" date="2017" name="ISME J.">
        <title>An acid-tolerant ammonia-oxidizing ?-proteobacterium from soil.</title>
        <authorList>
            <person name="Hayatsu M."/>
            <person name="Tago K."/>
            <person name="Uchiyama I."/>
            <person name="Toyoda A."/>
            <person name="Wang Y."/>
            <person name="Shimomura Y."/>
            <person name="Okubo T."/>
            <person name="Kurisu F."/>
            <person name="Hirono Y."/>
            <person name="Nonaka K."/>
            <person name="Akiyama H."/>
            <person name="Itoh T."/>
            <person name="Takami H."/>
        </authorList>
    </citation>
    <scope>NUCLEOTIDE SEQUENCE [LARGE SCALE GENOMIC DNA]</scope>
    <source>
        <strain evidence="18 19">TAO100</strain>
    </source>
</reference>
<keyword evidence="10" id="KW-0862">Zinc</keyword>
<dbReference type="InterPro" id="IPR045357">
    <property type="entry name" value="Aminopeptidase_N-like_N"/>
</dbReference>
<dbReference type="Gene3D" id="2.60.40.1730">
    <property type="entry name" value="tricorn interacting facor f3 domain"/>
    <property type="match status" value="1"/>
</dbReference>
<dbReference type="PANTHER" id="PTHR46322">
    <property type="entry name" value="PUROMYCIN-SENSITIVE AMINOPEPTIDASE"/>
    <property type="match status" value="1"/>
</dbReference>
<keyword evidence="6 18" id="KW-0031">Aminopeptidase</keyword>
<comment type="similarity">
    <text evidence="3">Belongs to the peptidase M1 family.</text>
</comment>
<dbReference type="FunFam" id="1.10.390.10:FF:000002">
    <property type="entry name" value="Aminopeptidase N"/>
    <property type="match status" value="1"/>
</dbReference>
<dbReference type="RefSeq" id="WP_096527188.1">
    <property type="nucleotide sequence ID" value="NZ_AP014836.1"/>
</dbReference>
<evidence type="ECO:0000256" key="12">
    <source>
        <dbReference type="ARBA" id="ARBA00059739"/>
    </source>
</evidence>
<evidence type="ECO:0000256" key="6">
    <source>
        <dbReference type="ARBA" id="ARBA00022438"/>
    </source>
</evidence>
<dbReference type="FunFam" id="2.60.40.1840:FF:000001">
    <property type="entry name" value="Aminopeptidase N"/>
    <property type="match status" value="1"/>
</dbReference>
<gene>
    <name evidence="18" type="ORF">TAO_1303</name>
</gene>
<keyword evidence="11" id="KW-0482">Metalloprotease</keyword>
<feature type="domain" description="Peptidase M1 membrane alanine aminopeptidase" evidence="14">
    <location>
        <begin position="234"/>
        <end position="444"/>
    </location>
</feature>
<evidence type="ECO:0000256" key="1">
    <source>
        <dbReference type="ARBA" id="ARBA00000098"/>
    </source>
</evidence>
<dbReference type="FunFam" id="3.30.2010.30:FF:000002">
    <property type="entry name" value="Putative aminopeptidase N"/>
    <property type="match status" value="1"/>
</dbReference>
<dbReference type="EC" id="3.4.11.2" evidence="4 13"/>
<dbReference type="Gene3D" id="3.30.2010.30">
    <property type="match status" value="1"/>
</dbReference>
<keyword evidence="8" id="KW-0479">Metal-binding</keyword>
<evidence type="ECO:0000256" key="9">
    <source>
        <dbReference type="ARBA" id="ARBA00022801"/>
    </source>
</evidence>
<sequence>MLETKNLNSPKIVYLKDYKIPDYQITTIDLHFHLKAEHTTIRSQLAISRYLGAKPSPLVLDSEELELLSIKLNGQILTEKDYQQDTKSLTLHSVPDQFTLVIETRIYPQHNTALSGLYISSNNFCTQCEAEGFRRITYFLDRPDIMARYTTTIVANKASYPVLLSNGNLIAHGDHAHGDHFAKWEDPFPKPSYLFALVAGTLSKIEDEFITSSGRKVTLSIYVQPHNIDKCEHAMASLKRAMAWDEQVYGREYDLDNYMIVAVDDFNMGAMENKGLNIFNSKYILAKPETATDTDYQYIEGVIGHEYFHNWSGNRVTCRDWFQLSLKEGFTVFRDQQFSASRGSPTVKRIQDVNHLRTYQFKEDSGPMAHPIRPESYAEINNFYTTTVYEKGAEVVRMLYQLLGPKGFRKGTDLYFNRHDGQAVTTDEFVRSLEDANNADFSQFRLWYRQAGTPELHASGVYDPKKNTYTLTVKQTCQATPSQSHKDPFHIPLALGLLDSKGNDLPLRLAGESTPIAGTRVMELRQAEEVFIFKDIPHKPIPSLLRNFSAPVKLHLNLSDEERCFLLAHDSNNFNRWEAGHQLAVKILLNLIRDYQQGKPFQLNLTFIAAIGKILTGNEPDKAFVTHALTLPSEHYLSEFMAIIDPEAIYQAHRFLRQNLAENLKDSFSAMYESLRQTDPYRFTPKDIGRRALRNTCLGYLMELNDPDIYHQCFQQFIQADNMTDTIAALSTLVHTESPERDNALHIFYEKWHQDPLVMDKWLSIQAISRRPDTLKIVKQLTQRSVFKLTNPNKVRALIGAFCQHNPVNFHATNGEGYSFLGDYILKLDPLNPQIAARLVSVFNLWRRYDNKRQILMKEQLERIANVSKISKDVQEIVIKSLN</sequence>
<dbReference type="InterPro" id="IPR024601">
    <property type="entry name" value="Peptidase_M1_pepN_C"/>
</dbReference>
<dbReference type="PANTHER" id="PTHR46322:SF1">
    <property type="entry name" value="PUROMYCIN-SENSITIVE AMINOPEPTIDASE"/>
    <property type="match status" value="1"/>
</dbReference>
<dbReference type="GO" id="GO:0008270">
    <property type="term" value="F:zinc ion binding"/>
    <property type="evidence" value="ECO:0007669"/>
    <property type="project" value="InterPro"/>
</dbReference>
<protein>
    <recommendedName>
        <fullName evidence="5 13">Aminopeptidase N</fullName>
        <ecNumber evidence="4 13">3.4.11.2</ecNumber>
    </recommendedName>
</protein>
<evidence type="ECO:0000259" key="14">
    <source>
        <dbReference type="Pfam" id="PF01433"/>
    </source>
</evidence>
<evidence type="ECO:0000256" key="11">
    <source>
        <dbReference type="ARBA" id="ARBA00023049"/>
    </source>
</evidence>
<dbReference type="InterPro" id="IPR035414">
    <property type="entry name" value="Peptidase_M1_pepN_Ig-like"/>
</dbReference>
<evidence type="ECO:0000259" key="15">
    <source>
        <dbReference type="Pfam" id="PF11940"/>
    </source>
</evidence>
<dbReference type="Gene3D" id="1.10.390.10">
    <property type="entry name" value="Neutral Protease Domain 2"/>
    <property type="match status" value="1"/>
</dbReference>
<dbReference type="InterPro" id="IPR037144">
    <property type="entry name" value="Peptidase_M1_pepN_C_sf"/>
</dbReference>
<feature type="domain" description="Peptidase M1 alanyl aminopeptidase C-terminal" evidence="16">
    <location>
        <begin position="560"/>
        <end position="883"/>
    </location>
</feature>
<evidence type="ECO:0000256" key="5">
    <source>
        <dbReference type="ARBA" id="ARBA00015611"/>
    </source>
</evidence>
<evidence type="ECO:0000256" key="4">
    <source>
        <dbReference type="ARBA" id="ARBA00012564"/>
    </source>
</evidence>
<accession>A0A1Q2SNJ4</accession>
<dbReference type="Pfam" id="PF17900">
    <property type="entry name" value="Peptidase_M1_N"/>
    <property type="match status" value="1"/>
</dbReference>
<dbReference type="PRINTS" id="PR00756">
    <property type="entry name" value="ALADIPTASE"/>
</dbReference>
<dbReference type="OrthoDB" id="100605at2"/>
<evidence type="ECO:0000256" key="8">
    <source>
        <dbReference type="ARBA" id="ARBA00022723"/>
    </source>
</evidence>
<evidence type="ECO:0000256" key="2">
    <source>
        <dbReference type="ARBA" id="ARBA00001947"/>
    </source>
</evidence>
<dbReference type="Gene3D" id="1.25.50.10">
    <property type="entry name" value="Peptidase M1, alanyl aminopeptidase, C-terminal domain"/>
    <property type="match status" value="1"/>
</dbReference>
<dbReference type="Proteomes" id="UP000243679">
    <property type="component" value="Chromosome"/>
</dbReference>
<evidence type="ECO:0000313" key="18">
    <source>
        <dbReference type="EMBL" id="BAW80673.1"/>
    </source>
</evidence>
<dbReference type="AlphaFoldDB" id="A0A1Q2SNJ4"/>
<keyword evidence="9" id="KW-0378">Hydrolase</keyword>
<dbReference type="InterPro" id="IPR001930">
    <property type="entry name" value="Peptidase_M1"/>
</dbReference>
<dbReference type="InterPro" id="IPR042097">
    <property type="entry name" value="Aminopeptidase_N-like_N_sf"/>
</dbReference>
<dbReference type="InterPro" id="IPR038438">
    <property type="entry name" value="PepN_Ig-like_sf"/>
</dbReference>
<dbReference type="GO" id="GO:0008237">
    <property type="term" value="F:metallopeptidase activity"/>
    <property type="evidence" value="ECO:0007669"/>
    <property type="project" value="UniProtKB-UniRule"/>
</dbReference>
<dbReference type="Gene3D" id="2.60.40.1840">
    <property type="match status" value="1"/>
</dbReference>
<evidence type="ECO:0000256" key="13">
    <source>
        <dbReference type="NCBIfam" id="TIGR02414"/>
    </source>
</evidence>
<dbReference type="Pfam" id="PF01433">
    <property type="entry name" value="Peptidase_M1"/>
    <property type="match status" value="1"/>
</dbReference>
<proteinExistence type="inferred from homology"/>
<dbReference type="CDD" id="cd09600">
    <property type="entry name" value="M1_APN"/>
    <property type="match status" value="1"/>
</dbReference>
<dbReference type="InterPro" id="IPR014782">
    <property type="entry name" value="Peptidase_M1_dom"/>
</dbReference>
<evidence type="ECO:0000256" key="10">
    <source>
        <dbReference type="ARBA" id="ARBA00022833"/>
    </source>
</evidence>
<feature type="domain" description="Aminopeptidase N-like N-terminal" evidence="17">
    <location>
        <begin position="29"/>
        <end position="194"/>
    </location>
</feature>
<dbReference type="SUPFAM" id="SSF55486">
    <property type="entry name" value="Metalloproteases ('zincins'), catalytic domain"/>
    <property type="match status" value="1"/>
</dbReference>
<comment type="catalytic activity">
    <reaction evidence="1">
        <text>Release of an N-terminal amino acid, Xaa-|-Yaa- from a peptide, amide or arylamide. Xaa is preferably Ala, but may be most amino acids including Pro (slow action). When a terminal hydrophobic residue is followed by a prolyl residue, the two may be released as an intact Xaa-Pro dipeptide.</text>
        <dbReference type="EC" id="3.4.11.2"/>
    </reaction>
</comment>
<dbReference type="EMBL" id="AP014836">
    <property type="protein sequence ID" value="BAW80673.1"/>
    <property type="molecule type" value="Genomic_DNA"/>
</dbReference>
<dbReference type="NCBIfam" id="TIGR02414">
    <property type="entry name" value="pepN_proteo"/>
    <property type="match status" value="1"/>
</dbReference>
<dbReference type="SUPFAM" id="SSF63737">
    <property type="entry name" value="Leukotriene A4 hydrolase N-terminal domain"/>
    <property type="match status" value="1"/>
</dbReference>
<dbReference type="GO" id="GO:0016285">
    <property type="term" value="F:alanyl aminopeptidase activity"/>
    <property type="evidence" value="ECO:0007669"/>
    <property type="project" value="UniProtKB-EC"/>
</dbReference>
<evidence type="ECO:0000256" key="7">
    <source>
        <dbReference type="ARBA" id="ARBA00022670"/>
    </source>
</evidence>
<dbReference type="InterPro" id="IPR027268">
    <property type="entry name" value="Peptidase_M4/M1_CTD_sf"/>
</dbReference>
<dbReference type="FunFam" id="2.60.40.1730:FF:000005">
    <property type="entry name" value="Aminopeptidase N"/>
    <property type="match status" value="1"/>
</dbReference>
<dbReference type="KEGG" id="ntt:TAO_1303"/>
<feature type="domain" description="Peptidase M1 alanyl aminopeptidase Ig-like fold" evidence="15">
    <location>
        <begin position="452"/>
        <end position="555"/>
    </location>
</feature>
<evidence type="ECO:0000259" key="16">
    <source>
        <dbReference type="Pfam" id="PF17432"/>
    </source>
</evidence>
<dbReference type="Pfam" id="PF11940">
    <property type="entry name" value="DUF3458"/>
    <property type="match status" value="1"/>
</dbReference>
<comment type="function">
    <text evidence="12">Aminopeptidase N is involved in the degradation of intracellular peptides generated by protein breakdown during normal growth as well as in response to nutrient starvation.</text>
</comment>